<evidence type="ECO:0000313" key="2">
    <source>
        <dbReference type="Proteomes" id="UP000199045"/>
    </source>
</evidence>
<reference evidence="1 2" key="1">
    <citation type="submission" date="2016-10" db="EMBL/GenBank/DDBJ databases">
        <authorList>
            <person name="de Groot N.N."/>
        </authorList>
    </citation>
    <scope>NUCLEOTIDE SEQUENCE [LARGE SCALE GENOMIC DNA]</scope>
    <source>
        <strain evidence="1 2">DSM 527</strain>
    </source>
</reference>
<sequence length="53" mass="5960">MILKEHVGFKCGADRNLVTHSDERRCNYLLISLGVFNLINREPILAPGTFTVS</sequence>
<proteinExistence type="predicted"/>
<organism evidence="1 2">
    <name type="scientific">Chitinophaga filiformis</name>
    <name type="common">Myxococcus filiformis</name>
    <name type="synonym">Flexibacter filiformis</name>
    <dbReference type="NCBI Taxonomy" id="104663"/>
    <lineage>
        <taxon>Bacteria</taxon>
        <taxon>Pseudomonadati</taxon>
        <taxon>Bacteroidota</taxon>
        <taxon>Chitinophagia</taxon>
        <taxon>Chitinophagales</taxon>
        <taxon>Chitinophagaceae</taxon>
        <taxon>Chitinophaga</taxon>
    </lineage>
</organism>
<dbReference type="AlphaFoldDB" id="A0A1G7IYP2"/>
<gene>
    <name evidence="1" type="ORF">SAMN04488121_1011034</name>
</gene>
<protein>
    <submittedName>
        <fullName evidence="1">Uncharacterized protein</fullName>
    </submittedName>
</protein>
<dbReference type="Proteomes" id="UP000199045">
    <property type="component" value="Unassembled WGS sequence"/>
</dbReference>
<name>A0A1G7IYP2_CHIFI</name>
<dbReference type="EMBL" id="FNBN01000001">
    <property type="protein sequence ID" value="SDF17852.1"/>
    <property type="molecule type" value="Genomic_DNA"/>
</dbReference>
<accession>A0A1G7IYP2</accession>
<evidence type="ECO:0000313" key="1">
    <source>
        <dbReference type="EMBL" id="SDF17852.1"/>
    </source>
</evidence>